<dbReference type="FunFam" id="3.90.1150.10:FF:000065">
    <property type="entry name" value="Selenocysteine lyase"/>
    <property type="match status" value="1"/>
</dbReference>
<protein>
    <recommendedName>
        <fullName evidence="11">Selenocysteine lyase</fullName>
        <ecNumber evidence="10">4.4.1.16</ecNumber>
    </recommendedName>
</protein>
<dbReference type="GO" id="GO:0005829">
    <property type="term" value="C:cytosol"/>
    <property type="evidence" value="ECO:0007669"/>
    <property type="project" value="UniProtKB-SubCell"/>
</dbReference>
<evidence type="ECO:0000256" key="1">
    <source>
        <dbReference type="ARBA" id="ARBA00001933"/>
    </source>
</evidence>
<dbReference type="InterPro" id="IPR000192">
    <property type="entry name" value="Aminotrans_V_dom"/>
</dbReference>
<evidence type="ECO:0000256" key="6">
    <source>
        <dbReference type="ARBA" id="ARBA00022679"/>
    </source>
</evidence>
<dbReference type="AlphaFoldDB" id="A0A6P8S6B9"/>
<evidence type="ECO:0000313" key="13">
    <source>
        <dbReference type="Proteomes" id="UP000515159"/>
    </source>
</evidence>
<evidence type="ECO:0000256" key="9">
    <source>
        <dbReference type="ARBA" id="ARBA00037407"/>
    </source>
</evidence>
<feature type="domain" description="Aminotransferase class V" evidence="12">
    <location>
        <begin position="25"/>
        <end position="196"/>
    </location>
</feature>
<dbReference type="EC" id="4.4.1.16" evidence="10"/>
<keyword evidence="8 14" id="KW-0456">Lyase</keyword>
<dbReference type="InterPro" id="IPR015421">
    <property type="entry name" value="PyrdxlP-dep_Trfase_major"/>
</dbReference>
<evidence type="ECO:0000256" key="5">
    <source>
        <dbReference type="ARBA" id="ARBA00022490"/>
    </source>
</evidence>
<dbReference type="InterPro" id="IPR016454">
    <property type="entry name" value="Cysteine_dSase"/>
</dbReference>
<dbReference type="Gene3D" id="1.10.260.50">
    <property type="match status" value="2"/>
</dbReference>
<dbReference type="GO" id="GO:0009000">
    <property type="term" value="F:selenocysteine lyase activity"/>
    <property type="evidence" value="ECO:0007669"/>
    <property type="project" value="UniProtKB-EC"/>
</dbReference>
<keyword evidence="7" id="KW-0663">Pyridoxal phosphate</keyword>
<name>A0A6P8S6B9_GEOSA</name>
<dbReference type="GO" id="GO:0016740">
    <property type="term" value="F:transferase activity"/>
    <property type="evidence" value="ECO:0007669"/>
    <property type="project" value="UniProtKB-KW"/>
</dbReference>
<keyword evidence="5" id="KW-0963">Cytoplasm</keyword>
<dbReference type="Gene3D" id="3.90.1150.10">
    <property type="entry name" value="Aspartate Aminotransferase, domain 1"/>
    <property type="match status" value="2"/>
</dbReference>
<evidence type="ECO:0000256" key="10">
    <source>
        <dbReference type="ARBA" id="ARBA00039054"/>
    </source>
</evidence>
<dbReference type="Gene3D" id="3.40.640.10">
    <property type="entry name" value="Type I PLP-dependent aspartate aminotransferase-like (Major domain)"/>
    <property type="match status" value="2"/>
</dbReference>
<keyword evidence="13" id="KW-1185">Reference proteome</keyword>
<dbReference type="Pfam" id="PF00266">
    <property type="entry name" value="Aminotran_5"/>
    <property type="match status" value="2"/>
</dbReference>
<organism evidence="13 14">
    <name type="scientific">Geotrypetes seraphini</name>
    <name type="common">Gaboon caecilian</name>
    <name type="synonym">Caecilia seraphini</name>
    <dbReference type="NCBI Taxonomy" id="260995"/>
    <lineage>
        <taxon>Eukaryota</taxon>
        <taxon>Metazoa</taxon>
        <taxon>Chordata</taxon>
        <taxon>Craniata</taxon>
        <taxon>Vertebrata</taxon>
        <taxon>Euteleostomi</taxon>
        <taxon>Amphibia</taxon>
        <taxon>Gymnophiona</taxon>
        <taxon>Geotrypetes</taxon>
    </lineage>
</organism>
<comment type="similarity">
    <text evidence="3">Belongs to the class-V pyridoxal-phosphate-dependent aminotransferase family.</text>
</comment>
<dbReference type="InterPro" id="IPR015422">
    <property type="entry name" value="PyrdxlP-dep_Trfase_small"/>
</dbReference>
<evidence type="ECO:0000313" key="14">
    <source>
        <dbReference type="RefSeq" id="XP_033813417.1"/>
    </source>
</evidence>
<dbReference type="InterPro" id="IPR015424">
    <property type="entry name" value="PyrdxlP-dep_Trfase"/>
</dbReference>
<comment type="subunit">
    <text evidence="4">Homodimer.</text>
</comment>
<dbReference type="SUPFAM" id="SSF53383">
    <property type="entry name" value="PLP-dependent transferases"/>
    <property type="match status" value="1"/>
</dbReference>
<keyword evidence="6" id="KW-0808">Transferase</keyword>
<dbReference type="PANTHER" id="PTHR11601:SF62">
    <property type="entry name" value="SELENOCYSTEINE LYASE"/>
    <property type="match status" value="1"/>
</dbReference>
<gene>
    <name evidence="14" type="primary">SCLY</name>
</gene>
<evidence type="ECO:0000256" key="4">
    <source>
        <dbReference type="ARBA" id="ARBA00011738"/>
    </source>
</evidence>
<dbReference type="RefSeq" id="XP_033813417.1">
    <property type="nucleotide sequence ID" value="XM_033957526.1"/>
</dbReference>
<evidence type="ECO:0000256" key="8">
    <source>
        <dbReference type="ARBA" id="ARBA00023239"/>
    </source>
</evidence>
<dbReference type="Proteomes" id="UP000515159">
    <property type="component" value="Chromosome 9"/>
</dbReference>
<proteinExistence type="inferred from homology"/>
<dbReference type="PANTHER" id="PTHR11601">
    <property type="entry name" value="CYSTEINE DESULFURYLASE FAMILY MEMBER"/>
    <property type="match status" value="1"/>
</dbReference>
<evidence type="ECO:0000259" key="12">
    <source>
        <dbReference type="Pfam" id="PF00266"/>
    </source>
</evidence>
<dbReference type="CTD" id="51540"/>
<dbReference type="GeneID" id="117366303"/>
<evidence type="ECO:0000256" key="7">
    <source>
        <dbReference type="ARBA" id="ARBA00022898"/>
    </source>
</evidence>
<comment type="cofactor">
    <cofactor evidence="1">
        <name>pyridoxal 5'-phosphate</name>
        <dbReference type="ChEBI" id="CHEBI:597326"/>
    </cofactor>
</comment>
<evidence type="ECO:0000256" key="2">
    <source>
        <dbReference type="ARBA" id="ARBA00004514"/>
    </source>
</evidence>
<dbReference type="PIRSF" id="PIRSF005572">
    <property type="entry name" value="NifS"/>
    <property type="match status" value="1"/>
</dbReference>
<evidence type="ECO:0000256" key="3">
    <source>
        <dbReference type="ARBA" id="ARBA00009236"/>
    </source>
</evidence>
<reference evidence="14" key="1">
    <citation type="submission" date="2025-08" db="UniProtKB">
        <authorList>
            <consortium name="RefSeq"/>
        </authorList>
    </citation>
    <scope>IDENTIFICATION</scope>
</reference>
<evidence type="ECO:0000256" key="11">
    <source>
        <dbReference type="ARBA" id="ARBA00040554"/>
    </source>
</evidence>
<comment type="function">
    <text evidence="9">Catalyzes the decomposition of L-selenocysteine to L-alanine and elemental selenium.</text>
</comment>
<sequence>MEDGLALKTMKGTKGEERNTLDRKVYMDYNATTPLMPDVIQAVTEAMHEAWGNPSSSYVAGQKAKQLIDAARLNVAMMVGGRPEDIIFTSGGTEANNLVFHSAVSHFQEAQKQGQEWLGENSNGVDTLPHLISSGVEHDSVRLPLEHLMKQRVAETTFIPVSKVSGRAEVDDVMPAVRPNTCLVSIMMANNETGILMFYGPRIGALYVKGPGLSTPMYPMLFGGGQERNFRPGTENTPMISGLGKAAELVSQHWEQYEAHMRKVRDYLEEQLEAAFGKENIHFNSHFSGSERLPNTCNVSILGPELEGRAVLSHCRHLLASVGAACHSDLGDSPSPILLSSGIPYTVAKNALRLSVGWHTTQQDVDLIVEDLKQAVSQLKTS</sequence>
<feature type="domain" description="Aminotransferase class V" evidence="12">
    <location>
        <begin position="199"/>
        <end position="367"/>
    </location>
</feature>
<comment type="subcellular location">
    <subcellularLocation>
        <location evidence="2">Cytoplasm</location>
        <location evidence="2">Cytosol</location>
    </subcellularLocation>
</comment>
<accession>A0A6P8S6B9</accession>